<dbReference type="GO" id="GO:0016787">
    <property type="term" value="F:hydrolase activity"/>
    <property type="evidence" value="ECO:0007669"/>
    <property type="project" value="InterPro"/>
</dbReference>
<feature type="active site" description="Proton donor; for dehydratase activity" evidence="7">
    <location>
        <position position="1520"/>
    </location>
</feature>
<feature type="active site" description="Proton acceptor; for dehydratase activity" evidence="7">
    <location>
        <position position="1333"/>
    </location>
</feature>
<dbReference type="InterPro" id="IPR016039">
    <property type="entry name" value="Thiolase-like"/>
</dbReference>
<evidence type="ECO:0000256" key="4">
    <source>
        <dbReference type="ARBA" id="ARBA00022603"/>
    </source>
</evidence>
<keyword evidence="6" id="KW-0511">Multifunctional enzyme</keyword>
<feature type="domain" description="Ketosynthase family 3 (KS3)" evidence="10">
    <location>
        <begin position="399"/>
        <end position="816"/>
    </location>
</feature>
<dbReference type="EMBL" id="JASNWA010000011">
    <property type="protein sequence ID" value="KAK3166772.1"/>
    <property type="molecule type" value="Genomic_DNA"/>
</dbReference>
<dbReference type="Pfam" id="PF16073">
    <property type="entry name" value="SAT"/>
    <property type="match status" value="1"/>
</dbReference>
<dbReference type="Pfam" id="PF08242">
    <property type="entry name" value="Methyltransf_12"/>
    <property type="match status" value="1"/>
</dbReference>
<dbReference type="GO" id="GO:0004315">
    <property type="term" value="F:3-oxoacyl-[acyl-carrier-protein] synthase activity"/>
    <property type="evidence" value="ECO:0007669"/>
    <property type="project" value="InterPro"/>
</dbReference>
<dbReference type="InterPro" id="IPR049551">
    <property type="entry name" value="PKS_DH_C"/>
</dbReference>
<dbReference type="GO" id="GO:0008168">
    <property type="term" value="F:methyltransferase activity"/>
    <property type="evidence" value="ECO:0007669"/>
    <property type="project" value="UniProtKB-KW"/>
</dbReference>
<evidence type="ECO:0000256" key="7">
    <source>
        <dbReference type="PROSITE-ProRule" id="PRU01363"/>
    </source>
</evidence>
<dbReference type="Pfam" id="PF07859">
    <property type="entry name" value="Abhydrolase_3"/>
    <property type="match status" value="1"/>
</dbReference>
<dbReference type="InterPro" id="IPR014031">
    <property type="entry name" value="Ketoacyl_synth_C"/>
</dbReference>
<sequence length="2504" mass="275169">MSSLATDSLPSLLVFGPQTEFPPEKVLQDFRQELISSPRLSALKEAVDDLPQFWQGLVDFDPSLCQVPGGKYLGHLKQWVKDGGPFPHQQSNSPNHHALAVTVLLQITQYTRYLDQLGKDSHRKVLNSVKAGGESRASAAVAVASSGSEVDLGASAAIALRLAVCIGAYVDQDGAYAPVATEYMAVAIRWREGNANDKAEVAKIIRSIPNAYISSVNDDASVTVTIRAADLDGLTAKAREKNLRTKAVHVYGRFHTPNHSRAVDKLTKLVLLSKGLQFLDTKELQVLIRDTANGEIISGGSLTRLALENTLVNVADWYATLRSSIQQLPKSNQTIAFAGLGNCIPASLVRNPSLRILALGNLEGSKPKLGEGLTDGHVNGHFNGVHRIDNSNDLSQYPSHSIAIVGMAGRFPGADSVDELWDLIMEGKTMVEPAPVERLGLPQTGDHANTKWWGNFLKDPEAFDHKFFKKPSREALAWDPQQRILLEVVYEALESAGYFGASTISEEPLDYGCYIGAVMNNYYDNVSCHPATAYATVGTSRCYISGAMSHYFGWTGPSLTIDTACSSSLVAINTACRAIWSGECSRAIAGGTNVITSPFDYQNLSAAGFLSPSGQCKPFDADADGYCRGEAVAVVVLKPLLDAIKDNDNILGVVVGSAANQNRNFSHITAPHSGSQVELYQKVMKLSGVEPESVSYVEAHGTGTGVGDPIEVRSIRDAFGGPQRDYLLHFGSIKGNIGHTEATAGIAGLIKVLLMMRHQKITAQASHKSVNPKLPAFDQEQMSISRDIIPWQAPFLLACVNSYGAAGSNSAVMLRQKPSYNTPPAPVQLSKYPLFISAGSLNSLSQYSKKLLSWLKDAKAEARSNILASLVFNLADRANHSLPHVLATAVSSVRDLEAKLEAAAAGSGVISPSQEHKPVVFVFGGQESDFIGLSEDVYRSSKVFRKHLDSVNNLLISAGLESFYPSVFKSKPLRNLITLHSALFAVQYASAKTWIDCGLKVSAVVGHSFGQFTALCISGALSLPDALKLVSGRASLMQKYWGPEPGSMLFLQADRTTVDEILRPLNSERRGLYAEIACHNGPESHVVVGSSEAIEFLQHVVANTPHLRNSVRTKKLNVTNGFHSQFTEPMLPHLASLAMQLEWRHPDIHLETTDELVSNTEPDFRMVSEHTRRPVFFQRAIERLTTKFSQCTWIEAGRGSSVIQLVKLSVADSQGHAFHSPQLTSANAQDSLTDITVDIWKSGYATQYWPFHRSQKPDYEYISLPPIQFEKTRHWLGFTGRGLIKNAEAEAVKDTKEIHELLTFLNFKDGAKDEAVFRIDPQADRFKKMLGGHVMAGQTLAPASLYFEVVARAALLLENDTQATTYVPTVDDLFMRSPIGQSTNKKISLVLKKLDDTRPSWSFSITTQDTEVHMAQPLEHSTGRVCLKKRDDAQSAREFERFETLTGHRRYEEVMNHPDAEKMQGNHVYRAFNTVVFYGEPFRGIKQVACVRLEAAGKVRITPALEDPADQRLCDTPMTDSFMQFAGFLVNYFNNPSMEDVFVCMKIEHIEMGGGFDPDAGEWLVYSTMSEGGETDAASDAYVFDARTKKMVMAAFGFRFSKISQTLLARMLKSVNKSANIQAPARDERPADAATYLIEQPVAPRARESVGKHKEVFQILSNVTDVPLEELRDDLTLEDLGVDSLMATEVLNDIRSILGLTIDLSSFLFFPNIRALVAHVDEQLGVSGGEDGELTSTNTPDSGVADMGTPKNKSGTATPEATRMEESKTANRPTITSARGAFEETRLNYDQLAKTTQAVDFWEKAYPHQARLVLAYVVEAFADLGCDLRKLRSGDAVPQVNALDKHRQLVRQLYRVLGDGRLIVSSKVSSKDKSFTRTDVPVESTPAESIYLQMIDLYPQHASVNKLVRTVGSEMAACLRGDKEGLQVVFGNRDTKKTLEEMYEFWPLLRTPTLVLGDFLTTAFTKATGGGKFRILEIGAGTAGTTRYIVNYLRSYGIDFEYVITDLSASLVNAAAKQFKGTEGLSFDVLDIEKPPKPEYLGAFHCIIATNCIHATRNLDVSLRHTRQMLRDDGALTLIEITKNMFWLDIVVGLLEGWWLFEDGREHALVDEKHWERRMKAAGFGEVSWSDGATPESKTVRVVAAFPAGGTAAPEKTVKAALETVVYKKIGDLEIHADVYYPVEGEVLPDRKMPVALMIHGGSHMLFSRKDIRPAQTRLLLGKGFLPVSLDYRLCPEASLGEGAMVDVCDALAWARNQLPFIQLQRSGLQIDGEKVVVVGWSSGGQLAMSLAWTALQRGLRPPEAILAFYAPTDYEDEWWQHPIQPIGAAYKGQQYDVLDGVQEGPITNYAMVGAWEEPISDPRCQNDPRCRIVLHINWKAQTLPVIINGLPSSRKAAAEHPDVEDWSALPQPTLDTIRAVSPRAQISQGNYNVPTFFIHGTADDLIPWQQSQGTYQAMIERGIKTELVLLEGAPHICDLSSDPKSDGWKAALKGYNFISSHVF</sequence>
<dbReference type="SUPFAM" id="SSF53474">
    <property type="entry name" value="alpha/beta-Hydrolases"/>
    <property type="match status" value="1"/>
</dbReference>
<dbReference type="Pfam" id="PF02801">
    <property type="entry name" value="Ketoacyl-synt_C"/>
    <property type="match status" value="1"/>
</dbReference>
<dbReference type="Gene3D" id="3.30.70.3290">
    <property type="match status" value="1"/>
</dbReference>
<evidence type="ECO:0000256" key="5">
    <source>
        <dbReference type="ARBA" id="ARBA00022679"/>
    </source>
</evidence>
<dbReference type="GO" id="GO:0006633">
    <property type="term" value="P:fatty acid biosynthetic process"/>
    <property type="evidence" value="ECO:0007669"/>
    <property type="project" value="InterPro"/>
</dbReference>
<comment type="caution">
    <text evidence="12">The sequence shown here is derived from an EMBL/GenBank/DDBJ whole genome shotgun (WGS) entry which is preliminary data.</text>
</comment>
<dbReference type="Proteomes" id="UP001276659">
    <property type="component" value="Unassembled WGS sequence"/>
</dbReference>
<dbReference type="InterPro" id="IPR018201">
    <property type="entry name" value="Ketoacyl_synth_AS"/>
</dbReference>
<dbReference type="InterPro" id="IPR050091">
    <property type="entry name" value="PKS_NRPS_Biosynth_Enz"/>
</dbReference>
<organism evidence="12 13">
    <name type="scientific">Lepraria neglecta</name>
    <dbReference type="NCBI Taxonomy" id="209136"/>
    <lineage>
        <taxon>Eukaryota</taxon>
        <taxon>Fungi</taxon>
        <taxon>Dikarya</taxon>
        <taxon>Ascomycota</taxon>
        <taxon>Pezizomycotina</taxon>
        <taxon>Lecanoromycetes</taxon>
        <taxon>OSLEUM clade</taxon>
        <taxon>Lecanoromycetidae</taxon>
        <taxon>Lecanorales</taxon>
        <taxon>Lecanorineae</taxon>
        <taxon>Stereocaulaceae</taxon>
        <taxon>Lepraria</taxon>
    </lineage>
</organism>
<evidence type="ECO:0000256" key="3">
    <source>
        <dbReference type="ARBA" id="ARBA00022553"/>
    </source>
</evidence>
<dbReference type="SMART" id="SM00825">
    <property type="entry name" value="PKS_KS"/>
    <property type="match status" value="1"/>
</dbReference>
<dbReference type="PROSITE" id="PS52019">
    <property type="entry name" value="PKS_MFAS_DH"/>
    <property type="match status" value="1"/>
</dbReference>
<dbReference type="PROSITE" id="PS52004">
    <property type="entry name" value="KS3_2"/>
    <property type="match status" value="1"/>
</dbReference>
<dbReference type="InterPro" id="IPR006162">
    <property type="entry name" value="Ppantetheine_attach_site"/>
</dbReference>
<evidence type="ECO:0000256" key="2">
    <source>
        <dbReference type="ARBA" id="ARBA00022450"/>
    </source>
</evidence>
<dbReference type="SMART" id="SM00823">
    <property type="entry name" value="PKS_PP"/>
    <property type="match status" value="1"/>
</dbReference>
<dbReference type="InterPro" id="IPR032088">
    <property type="entry name" value="SAT"/>
</dbReference>
<proteinExistence type="predicted"/>
<dbReference type="Gene3D" id="3.10.129.110">
    <property type="entry name" value="Polyketide synthase dehydratase"/>
    <property type="match status" value="1"/>
</dbReference>
<dbReference type="GO" id="GO:0031177">
    <property type="term" value="F:phosphopantetheine binding"/>
    <property type="evidence" value="ECO:0007669"/>
    <property type="project" value="InterPro"/>
</dbReference>
<keyword evidence="2" id="KW-0596">Phosphopantetheine</keyword>
<dbReference type="PROSITE" id="PS50075">
    <property type="entry name" value="CARRIER"/>
    <property type="match status" value="1"/>
</dbReference>
<feature type="domain" description="Carrier" evidence="9">
    <location>
        <begin position="1647"/>
        <end position="1724"/>
    </location>
</feature>
<dbReference type="PROSITE" id="PS00012">
    <property type="entry name" value="PHOSPHOPANTETHEINE"/>
    <property type="match status" value="1"/>
</dbReference>
<reference evidence="12" key="1">
    <citation type="submission" date="2022-11" db="EMBL/GenBank/DDBJ databases">
        <title>Chromosomal genome sequence assembly and mating type (MAT) locus characterization of the leprose asexual lichenized fungus Lepraria neglecta (Nyl.) Erichsen.</title>
        <authorList>
            <person name="Allen J.L."/>
            <person name="Pfeffer B."/>
        </authorList>
    </citation>
    <scope>NUCLEOTIDE SEQUENCE</scope>
    <source>
        <strain evidence="12">Allen 5258</strain>
    </source>
</reference>
<dbReference type="PANTHER" id="PTHR43775">
    <property type="entry name" value="FATTY ACID SYNTHASE"/>
    <property type="match status" value="1"/>
</dbReference>
<dbReference type="InterPro" id="IPR036736">
    <property type="entry name" value="ACP-like_sf"/>
</dbReference>
<keyword evidence="5" id="KW-0808">Transferase</keyword>
<feature type="region of interest" description="C-terminal hotdog fold" evidence="7">
    <location>
        <begin position="1460"/>
        <end position="1609"/>
    </location>
</feature>
<evidence type="ECO:0000259" key="10">
    <source>
        <dbReference type="PROSITE" id="PS52004"/>
    </source>
</evidence>
<dbReference type="PANTHER" id="PTHR43775:SF21">
    <property type="entry name" value="NON-REDUCING POLYKETIDE SYNTHASE AUSA-RELATED"/>
    <property type="match status" value="1"/>
</dbReference>
<evidence type="ECO:0000259" key="11">
    <source>
        <dbReference type="PROSITE" id="PS52019"/>
    </source>
</evidence>
<protein>
    <submittedName>
        <fullName evidence="12">Type I Iterative PKS</fullName>
    </submittedName>
</protein>
<evidence type="ECO:0000256" key="8">
    <source>
        <dbReference type="SAM" id="MobiDB-lite"/>
    </source>
</evidence>
<evidence type="ECO:0000256" key="6">
    <source>
        <dbReference type="ARBA" id="ARBA00023268"/>
    </source>
</evidence>
<keyword evidence="3" id="KW-0597">Phosphoprotein</keyword>
<dbReference type="Gene3D" id="3.40.47.10">
    <property type="match status" value="1"/>
</dbReference>
<dbReference type="InterPro" id="IPR020806">
    <property type="entry name" value="PKS_PP-bd"/>
</dbReference>
<dbReference type="InterPro" id="IPR013094">
    <property type="entry name" value="AB_hydrolase_3"/>
</dbReference>
<evidence type="ECO:0000256" key="1">
    <source>
        <dbReference type="ARBA" id="ARBA00005179"/>
    </source>
</evidence>
<dbReference type="CDD" id="cd02440">
    <property type="entry name" value="AdoMet_MTases"/>
    <property type="match status" value="1"/>
</dbReference>
<dbReference type="PROSITE" id="PS00606">
    <property type="entry name" value="KS3_1"/>
    <property type="match status" value="1"/>
</dbReference>
<keyword evidence="13" id="KW-1185">Reference proteome</keyword>
<dbReference type="InterPro" id="IPR014030">
    <property type="entry name" value="Ketoacyl_synth_N"/>
</dbReference>
<dbReference type="SUPFAM" id="SSF53901">
    <property type="entry name" value="Thiolase-like"/>
    <property type="match status" value="1"/>
</dbReference>
<dbReference type="GO" id="GO:0044550">
    <property type="term" value="P:secondary metabolite biosynthetic process"/>
    <property type="evidence" value="ECO:0007669"/>
    <property type="project" value="UniProtKB-ARBA"/>
</dbReference>
<accession>A0AAD9YY06</accession>
<dbReference type="InterPro" id="IPR029058">
    <property type="entry name" value="AB_hydrolase_fold"/>
</dbReference>
<evidence type="ECO:0000313" key="13">
    <source>
        <dbReference type="Proteomes" id="UP001276659"/>
    </source>
</evidence>
<dbReference type="InterPro" id="IPR041068">
    <property type="entry name" value="HTH_51"/>
</dbReference>
<dbReference type="SUPFAM" id="SSF52151">
    <property type="entry name" value="FabD/lysophospholipase-like"/>
    <property type="match status" value="1"/>
</dbReference>
<dbReference type="InterPro" id="IPR029063">
    <property type="entry name" value="SAM-dependent_MTases_sf"/>
</dbReference>
<dbReference type="Pfam" id="PF00109">
    <property type="entry name" value="ketoacyl-synt"/>
    <property type="match status" value="1"/>
</dbReference>
<dbReference type="Pfam" id="PF00698">
    <property type="entry name" value="Acyl_transf_1"/>
    <property type="match status" value="1"/>
</dbReference>
<dbReference type="Pfam" id="PF14765">
    <property type="entry name" value="PS-DH"/>
    <property type="match status" value="1"/>
</dbReference>
<dbReference type="InterPro" id="IPR016035">
    <property type="entry name" value="Acyl_Trfase/lysoPLipase"/>
</dbReference>
<dbReference type="SUPFAM" id="SSF53335">
    <property type="entry name" value="S-adenosyl-L-methionine-dependent methyltransferases"/>
    <property type="match status" value="1"/>
</dbReference>
<evidence type="ECO:0000313" key="12">
    <source>
        <dbReference type="EMBL" id="KAK3166772.1"/>
    </source>
</evidence>
<dbReference type="Pfam" id="PF18558">
    <property type="entry name" value="HTH_51"/>
    <property type="match status" value="1"/>
</dbReference>
<dbReference type="Gene3D" id="3.40.366.10">
    <property type="entry name" value="Malonyl-Coenzyme A Acyl Carrier Protein, domain 2"/>
    <property type="match status" value="2"/>
</dbReference>
<dbReference type="Gene3D" id="1.10.1200.10">
    <property type="entry name" value="ACP-like"/>
    <property type="match status" value="1"/>
</dbReference>
<evidence type="ECO:0000259" key="9">
    <source>
        <dbReference type="PROSITE" id="PS50075"/>
    </source>
</evidence>
<dbReference type="Gene3D" id="3.40.50.1820">
    <property type="entry name" value="alpha/beta hydrolase"/>
    <property type="match status" value="1"/>
</dbReference>
<comment type="pathway">
    <text evidence="1">Secondary metabolite biosynthesis.</text>
</comment>
<dbReference type="InterPro" id="IPR009081">
    <property type="entry name" value="PP-bd_ACP"/>
</dbReference>
<dbReference type="InterPro" id="IPR020841">
    <property type="entry name" value="PKS_Beta-ketoAc_synthase_dom"/>
</dbReference>
<name>A0AAD9YY06_9LECA</name>
<dbReference type="InterPro" id="IPR014043">
    <property type="entry name" value="Acyl_transferase_dom"/>
</dbReference>
<dbReference type="InterPro" id="IPR001227">
    <property type="entry name" value="Ac_transferase_dom_sf"/>
</dbReference>
<dbReference type="CDD" id="cd00833">
    <property type="entry name" value="PKS"/>
    <property type="match status" value="1"/>
</dbReference>
<dbReference type="SUPFAM" id="SSF47336">
    <property type="entry name" value="ACP-like"/>
    <property type="match status" value="1"/>
</dbReference>
<feature type="region of interest" description="Disordered" evidence="8">
    <location>
        <begin position="1728"/>
        <end position="1771"/>
    </location>
</feature>
<gene>
    <name evidence="12" type="ORF">OEA41_009897</name>
</gene>
<dbReference type="Gene3D" id="3.40.50.150">
    <property type="entry name" value="Vaccinia Virus protein VP39"/>
    <property type="match status" value="1"/>
</dbReference>
<dbReference type="SUPFAM" id="SSF55048">
    <property type="entry name" value="Probable ACP-binding domain of malonyl-CoA ACP transacylase"/>
    <property type="match status" value="1"/>
</dbReference>
<dbReference type="GO" id="GO:0032259">
    <property type="term" value="P:methylation"/>
    <property type="evidence" value="ECO:0007669"/>
    <property type="project" value="UniProtKB-KW"/>
</dbReference>
<dbReference type="Pfam" id="PF00550">
    <property type="entry name" value="PP-binding"/>
    <property type="match status" value="1"/>
</dbReference>
<feature type="domain" description="PKS/mFAS DH" evidence="11">
    <location>
        <begin position="1299"/>
        <end position="1609"/>
    </location>
</feature>
<dbReference type="InterPro" id="IPR013217">
    <property type="entry name" value="Methyltransf_12"/>
</dbReference>
<dbReference type="InterPro" id="IPR042104">
    <property type="entry name" value="PKS_dehydratase_sf"/>
</dbReference>
<dbReference type="SMART" id="SM00827">
    <property type="entry name" value="PKS_AT"/>
    <property type="match status" value="1"/>
</dbReference>
<dbReference type="InterPro" id="IPR049900">
    <property type="entry name" value="PKS_mFAS_DH"/>
</dbReference>
<keyword evidence="4" id="KW-0489">Methyltransferase</keyword>
<dbReference type="GO" id="GO:0004312">
    <property type="term" value="F:fatty acid synthase activity"/>
    <property type="evidence" value="ECO:0007669"/>
    <property type="project" value="TreeGrafter"/>
</dbReference>
<feature type="region of interest" description="N-terminal hotdog fold" evidence="7">
    <location>
        <begin position="1299"/>
        <end position="1432"/>
    </location>
</feature>
<dbReference type="InterPro" id="IPR016036">
    <property type="entry name" value="Malonyl_transacylase_ACP-bd"/>
</dbReference>